<gene>
    <name evidence="2" type="ORF">TWF481_006493</name>
</gene>
<organism evidence="2 3">
    <name type="scientific">Arthrobotrys musiformis</name>
    <dbReference type="NCBI Taxonomy" id="47236"/>
    <lineage>
        <taxon>Eukaryota</taxon>
        <taxon>Fungi</taxon>
        <taxon>Dikarya</taxon>
        <taxon>Ascomycota</taxon>
        <taxon>Pezizomycotina</taxon>
        <taxon>Orbiliomycetes</taxon>
        <taxon>Orbiliales</taxon>
        <taxon>Orbiliaceae</taxon>
        <taxon>Arthrobotrys</taxon>
    </lineage>
</organism>
<dbReference type="AlphaFoldDB" id="A0AAV9W8S8"/>
<accession>A0AAV9W8S8</accession>
<evidence type="ECO:0000313" key="3">
    <source>
        <dbReference type="Proteomes" id="UP001370758"/>
    </source>
</evidence>
<comment type="caution">
    <text evidence="2">The sequence shown here is derived from an EMBL/GenBank/DDBJ whole genome shotgun (WGS) entry which is preliminary data.</text>
</comment>
<dbReference type="EMBL" id="JAVHJL010000004">
    <property type="protein sequence ID" value="KAK6504552.1"/>
    <property type="molecule type" value="Genomic_DNA"/>
</dbReference>
<name>A0AAV9W8S8_9PEZI</name>
<sequence>MTDLSSVLTCKQCKVTSKRRSACQETPRKEFNSKGAGRYVPCMKDTIERIQKSGCFIWSEKKLLKKHLKTAVKLQTNFFMPFRDWTFHTVLNVGPLRDSRVSNSPSLNGPRTKRNVGRDLESLTFSSRAKIYTYCASRGTGSRT</sequence>
<dbReference type="Proteomes" id="UP001370758">
    <property type="component" value="Unassembled WGS sequence"/>
</dbReference>
<proteinExistence type="predicted"/>
<keyword evidence="3" id="KW-1185">Reference proteome</keyword>
<evidence type="ECO:0000313" key="2">
    <source>
        <dbReference type="EMBL" id="KAK6504552.1"/>
    </source>
</evidence>
<reference evidence="2 3" key="1">
    <citation type="submission" date="2023-08" db="EMBL/GenBank/DDBJ databases">
        <authorList>
            <person name="Palmer J.M."/>
        </authorList>
    </citation>
    <scope>NUCLEOTIDE SEQUENCE [LARGE SCALE GENOMIC DNA]</scope>
    <source>
        <strain evidence="2 3">TWF481</strain>
    </source>
</reference>
<evidence type="ECO:0000256" key="1">
    <source>
        <dbReference type="SAM" id="MobiDB-lite"/>
    </source>
</evidence>
<protein>
    <submittedName>
        <fullName evidence="2">Uncharacterized protein</fullName>
    </submittedName>
</protein>
<feature type="region of interest" description="Disordered" evidence="1">
    <location>
        <begin position="98"/>
        <end position="119"/>
    </location>
</feature>